<dbReference type="RefSeq" id="WP_067542514.1">
    <property type="nucleotide sequence ID" value="NZ_AP025567.1"/>
</dbReference>
<sequence length="140" mass="15086">MTVKELMTTSVCFLKSDATIPDAAALMKKNNIGVVPVCDNRGCLLGLITDRDILIRALALGTGSLEQIKVSDIMTASVVTVSPEMNIHDAACMFSKRKVHRLPVLENDRLVGMLSLTDLAKKKIFLAEVGDIMGAIASKK</sequence>
<dbReference type="CDD" id="cd04622">
    <property type="entry name" value="CBS_pair_HRP1_like"/>
    <property type="match status" value="1"/>
</dbReference>
<dbReference type="InterPro" id="IPR051257">
    <property type="entry name" value="Diverse_CBS-Domain"/>
</dbReference>
<dbReference type="SMART" id="SM00116">
    <property type="entry name" value="CBS"/>
    <property type="match status" value="2"/>
</dbReference>
<accession>A0A415E497</accession>
<feature type="domain" description="CBS" evidence="3">
    <location>
        <begin position="7"/>
        <end position="65"/>
    </location>
</feature>
<dbReference type="SUPFAM" id="SSF54631">
    <property type="entry name" value="CBS-domain pair"/>
    <property type="match status" value="1"/>
</dbReference>
<protein>
    <submittedName>
        <fullName evidence="4">CBS domain-containing protein</fullName>
    </submittedName>
</protein>
<evidence type="ECO:0000256" key="1">
    <source>
        <dbReference type="ARBA" id="ARBA00023122"/>
    </source>
</evidence>
<dbReference type="Proteomes" id="UP000284841">
    <property type="component" value="Unassembled WGS sequence"/>
</dbReference>
<dbReference type="InterPro" id="IPR046342">
    <property type="entry name" value="CBS_dom_sf"/>
</dbReference>
<dbReference type="PANTHER" id="PTHR43080:SF2">
    <property type="entry name" value="CBS DOMAIN-CONTAINING PROTEIN"/>
    <property type="match status" value="1"/>
</dbReference>
<dbReference type="InterPro" id="IPR000644">
    <property type="entry name" value="CBS_dom"/>
</dbReference>
<evidence type="ECO:0000256" key="2">
    <source>
        <dbReference type="PROSITE-ProRule" id="PRU00703"/>
    </source>
</evidence>
<dbReference type="EMBL" id="QRMS01000002">
    <property type="protein sequence ID" value="RHJ88441.1"/>
    <property type="molecule type" value="Genomic_DNA"/>
</dbReference>
<dbReference type="OrthoDB" id="9802114at2"/>
<keyword evidence="5" id="KW-1185">Reference proteome</keyword>
<evidence type="ECO:0000259" key="3">
    <source>
        <dbReference type="PROSITE" id="PS51371"/>
    </source>
</evidence>
<keyword evidence="1 2" id="KW-0129">CBS domain</keyword>
<dbReference type="AlphaFoldDB" id="A0A415E497"/>
<name>A0A415E497_9FIRM</name>
<reference evidence="4 5" key="1">
    <citation type="submission" date="2018-08" db="EMBL/GenBank/DDBJ databases">
        <title>A genome reference for cultivated species of the human gut microbiota.</title>
        <authorList>
            <person name="Zou Y."/>
            <person name="Xue W."/>
            <person name="Luo G."/>
        </authorList>
    </citation>
    <scope>NUCLEOTIDE SEQUENCE [LARGE SCALE GENOMIC DNA]</scope>
    <source>
        <strain evidence="4 5">AM07-24</strain>
    </source>
</reference>
<dbReference type="Pfam" id="PF00571">
    <property type="entry name" value="CBS"/>
    <property type="match status" value="2"/>
</dbReference>
<organism evidence="4 5">
    <name type="scientific">Emergencia timonensis</name>
    <dbReference type="NCBI Taxonomy" id="1776384"/>
    <lineage>
        <taxon>Bacteria</taxon>
        <taxon>Bacillati</taxon>
        <taxon>Bacillota</taxon>
        <taxon>Clostridia</taxon>
        <taxon>Peptostreptococcales</taxon>
        <taxon>Anaerovoracaceae</taxon>
        <taxon>Emergencia</taxon>
    </lineage>
</organism>
<proteinExistence type="predicted"/>
<evidence type="ECO:0000313" key="4">
    <source>
        <dbReference type="EMBL" id="RHJ88441.1"/>
    </source>
</evidence>
<feature type="domain" description="CBS" evidence="3">
    <location>
        <begin position="74"/>
        <end position="132"/>
    </location>
</feature>
<comment type="caution">
    <text evidence="4">The sequence shown here is derived from an EMBL/GenBank/DDBJ whole genome shotgun (WGS) entry which is preliminary data.</text>
</comment>
<dbReference type="Gene3D" id="3.10.580.10">
    <property type="entry name" value="CBS-domain"/>
    <property type="match status" value="1"/>
</dbReference>
<dbReference type="PANTHER" id="PTHR43080">
    <property type="entry name" value="CBS DOMAIN-CONTAINING PROTEIN CBSX3, MITOCHONDRIAL"/>
    <property type="match status" value="1"/>
</dbReference>
<dbReference type="STRING" id="1776384.GCA_900086585_04077"/>
<dbReference type="GeneID" id="83006357"/>
<gene>
    <name evidence="4" type="ORF">DW099_08640</name>
</gene>
<evidence type="ECO:0000313" key="5">
    <source>
        <dbReference type="Proteomes" id="UP000284841"/>
    </source>
</evidence>
<dbReference type="PROSITE" id="PS51371">
    <property type="entry name" value="CBS"/>
    <property type="match status" value="2"/>
</dbReference>